<dbReference type="GeneID" id="76631825"/>
<dbReference type="RefSeq" id="WP_267162428.1">
    <property type="nucleotide sequence ID" value="NZ_CP112972.1"/>
</dbReference>
<reference evidence="3 4" key="1">
    <citation type="journal article" date="2019" name="Int. J. Syst. Evol. Microbiol.">
        <title>The Global Catalogue of Microorganisms (GCM) 10K type strain sequencing project: providing services to taxonomists for standard genome sequencing and annotation.</title>
        <authorList>
            <consortium name="The Broad Institute Genomics Platform"/>
            <consortium name="The Broad Institute Genome Sequencing Center for Infectious Disease"/>
            <person name="Wu L."/>
            <person name="Ma J."/>
        </authorList>
    </citation>
    <scope>NUCLEOTIDE SEQUENCE [LARGE SCALE GENOMIC DNA]</scope>
    <source>
        <strain evidence="3 4">JCM 30072</strain>
    </source>
</reference>
<keyword evidence="2" id="KW-0560">Oxidoreductase</keyword>
<dbReference type="InterPro" id="IPR043144">
    <property type="entry name" value="Mal/L-sulf/L-lact_DH-like_ah"/>
</dbReference>
<dbReference type="AlphaFoldDB" id="A0ABD5W5J8"/>
<gene>
    <name evidence="3" type="ORF">ACFQQG_17455</name>
</gene>
<dbReference type="PANTHER" id="PTHR11091:SF0">
    <property type="entry name" value="MALATE DEHYDROGENASE"/>
    <property type="match status" value="1"/>
</dbReference>
<keyword evidence="4" id="KW-1185">Reference proteome</keyword>
<comment type="caution">
    <text evidence="3">The sequence shown here is derived from an EMBL/GenBank/DDBJ whole genome shotgun (WGS) entry which is preliminary data.</text>
</comment>
<dbReference type="GO" id="GO:0016491">
    <property type="term" value="F:oxidoreductase activity"/>
    <property type="evidence" value="ECO:0007669"/>
    <property type="project" value="UniProtKB-KW"/>
</dbReference>
<evidence type="ECO:0000313" key="4">
    <source>
        <dbReference type="Proteomes" id="UP001596445"/>
    </source>
</evidence>
<dbReference type="Pfam" id="PF02615">
    <property type="entry name" value="Ldh_2"/>
    <property type="match status" value="1"/>
</dbReference>
<protein>
    <submittedName>
        <fullName evidence="3">Ldh family oxidoreductase</fullName>
    </submittedName>
</protein>
<evidence type="ECO:0000313" key="3">
    <source>
        <dbReference type="EMBL" id="MFC7059644.1"/>
    </source>
</evidence>
<dbReference type="SUPFAM" id="SSF89733">
    <property type="entry name" value="L-sulfolactate dehydrogenase-like"/>
    <property type="match status" value="1"/>
</dbReference>
<proteinExistence type="inferred from homology"/>
<dbReference type="InterPro" id="IPR003767">
    <property type="entry name" value="Malate/L-lactate_DH-like"/>
</dbReference>
<name>A0ABD5W5J8_9EURY</name>
<organism evidence="3 4">
    <name type="scientific">Halovenus salina</name>
    <dbReference type="NCBI Taxonomy" id="1510225"/>
    <lineage>
        <taxon>Archaea</taxon>
        <taxon>Methanobacteriati</taxon>
        <taxon>Methanobacteriota</taxon>
        <taxon>Stenosarchaea group</taxon>
        <taxon>Halobacteria</taxon>
        <taxon>Halobacteriales</taxon>
        <taxon>Haloarculaceae</taxon>
        <taxon>Halovenus</taxon>
    </lineage>
</organism>
<evidence type="ECO:0000256" key="1">
    <source>
        <dbReference type="ARBA" id="ARBA00006056"/>
    </source>
</evidence>
<evidence type="ECO:0000256" key="2">
    <source>
        <dbReference type="ARBA" id="ARBA00023002"/>
    </source>
</evidence>
<dbReference type="InterPro" id="IPR036111">
    <property type="entry name" value="Mal/L-sulfo/L-lacto_DH-like_sf"/>
</dbReference>
<dbReference type="Gene3D" id="3.30.1370.60">
    <property type="entry name" value="Hypothetical oxidoreductase yiak, domain 2"/>
    <property type="match status" value="1"/>
</dbReference>
<dbReference type="Gene3D" id="1.10.1530.10">
    <property type="match status" value="1"/>
</dbReference>
<accession>A0ABD5W5J8</accession>
<dbReference type="PANTHER" id="PTHR11091">
    <property type="entry name" value="OXIDOREDUCTASE-RELATED"/>
    <property type="match status" value="1"/>
</dbReference>
<sequence>MTTIDAERLEVFAASLLEELGAPADTAAKVAVSLVDADRTGHTSHGVLRIPTYGEMIADGVLVPDAEPAVEQSAGGTAVVDGGNAFGQLVGRRAVDILVERASEDGIAGVGIRNATHLGRIGEWAEQVADQKLCFLSFVHTSGGGLVVAPAGSTTRRFSTNPITAAVPTFDQLPFSLVLDMATSQVAHGKLDAAEADGKALPAEWAVTPEGEPLTDPSEMGSFREGDEWGAIRPLGGTTAGHKGTGLAVMAELFAGLLGGGPVAGQRDPQSWFNNGAFFIAIDPARFGDRDRMADQVQAFVEHFRAADSHPSVAAGDAAGSSPLLPGEAEYQTAQERAEDGIPLPERVVTQLTELADQYDIKHPFTDE</sequence>
<dbReference type="InterPro" id="IPR043143">
    <property type="entry name" value="Mal/L-sulf/L-lact_DH-like_NADP"/>
</dbReference>
<dbReference type="Proteomes" id="UP001596445">
    <property type="component" value="Unassembled WGS sequence"/>
</dbReference>
<dbReference type="EMBL" id="JBHSZI010000001">
    <property type="protein sequence ID" value="MFC7059644.1"/>
    <property type="molecule type" value="Genomic_DNA"/>
</dbReference>
<comment type="similarity">
    <text evidence="1">Belongs to the LDH2/MDH2 oxidoreductase family.</text>
</comment>